<dbReference type="HOGENOM" id="CLU_2559278_0_0_1"/>
<protein>
    <submittedName>
        <fullName evidence="1">Uncharacterized protein</fullName>
    </submittedName>
</protein>
<dbReference type="GeneID" id="24105839"/>
<name>R9NWI4_PSEHS</name>
<dbReference type="Proteomes" id="UP000014071">
    <property type="component" value="Unassembled WGS sequence"/>
</dbReference>
<keyword evidence="2" id="KW-1185">Reference proteome</keyword>
<sequence>MQKGCSFGFLPSILSLDSTHLTQSFPGQRRRSIDGTSATARSLSTQWRKFTPSGSSTVIAMPYTTKIGRIYMQLPPQHRAAR</sequence>
<evidence type="ECO:0000313" key="2">
    <source>
        <dbReference type="Proteomes" id="UP000014071"/>
    </source>
</evidence>
<dbReference type="AlphaFoldDB" id="R9NWI4"/>
<dbReference type="RefSeq" id="XP_012186560.1">
    <property type="nucleotide sequence ID" value="XM_012331170.1"/>
</dbReference>
<organism evidence="1 2">
    <name type="scientific">Pseudozyma hubeiensis (strain SY62)</name>
    <name type="common">Yeast</name>
    <dbReference type="NCBI Taxonomy" id="1305764"/>
    <lineage>
        <taxon>Eukaryota</taxon>
        <taxon>Fungi</taxon>
        <taxon>Dikarya</taxon>
        <taxon>Basidiomycota</taxon>
        <taxon>Ustilaginomycotina</taxon>
        <taxon>Ustilaginomycetes</taxon>
        <taxon>Ustilaginales</taxon>
        <taxon>Ustilaginaceae</taxon>
        <taxon>Pseudozyma</taxon>
    </lineage>
</organism>
<dbReference type="EMBL" id="DF238771">
    <property type="protein sequence ID" value="GAC92973.1"/>
    <property type="molecule type" value="Genomic_DNA"/>
</dbReference>
<gene>
    <name evidence="1" type="ORF">PHSY_000533</name>
</gene>
<proteinExistence type="predicted"/>
<evidence type="ECO:0000313" key="1">
    <source>
        <dbReference type="EMBL" id="GAC92973.1"/>
    </source>
</evidence>
<reference evidence="2" key="1">
    <citation type="journal article" date="2013" name="Genome Announc.">
        <title>Draft genome sequence of the basidiomycetous yeast-like fungus Pseudozyma hubeiensis SY62, which produces an abundant amount of the biosurfactant mannosylerythritol lipids.</title>
        <authorList>
            <person name="Konishi M."/>
            <person name="Hatada Y."/>
            <person name="Horiuchi J."/>
        </authorList>
    </citation>
    <scope>NUCLEOTIDE SEQUENCE [LARGE SCALE GENOMIC DNA]</scope>
    <source>
        <strain evidence="2">SY62</strain>
    </source>
</reference>
<accession>R9NWI4</accession>